<keyword evidence="2" id="KW-1185">Reference proteome</keyword>
<comment type="caution">
    <text evidence="1">The sequence shown here is derived from an EMBL/GenBank/DDBJ whole genome shotgun (WGS) entry which is preliminary data.</text>
</comment>
<dbReference type="Proteomes" id="UP000570678">
    <property type="component" value="Unassembled WGS sequence"/>
</dbReference>
<evidence type="ECO:0000313" key="1">
    <source>
        <dbReference type="EMBL" id="NKY55936.1"/>
    </source>
</evidence>
<proteinExistence type="predicted"/>
<dbReference type="NCBIfam" id="TIGR04267">
    <property type="entry name" value="mod_HExxH"/>
    <property type="match status" value="1"/>
</dbReference>
<sequence length="341" mass="37465">MTSTAAAVESGYGIFGAQPDPARARLLRTTVNTQLRDSLQAATDAAATVLPKQSAAARSAADALDFDRRIAPVIFSLHRQISSGVRDQDVTQVAIGLSRLRIHRDRDELYADRFELSPLQWDECDFETARYLYSPLGPREAGDRFGEMLPLPPDRFDEYADTVNQALDLIRISDLDMYGEIHELVAEIRLFEGGALRAVSSPRSFGLMHLSPPISPTEIADPTTCFVERIVHEASHIALNAAMIVDPLVLNDPADRFTSPLRPDPRPMSGIYHAAFVLSRVVHVLDRMHAHYDPPTLTATFDLMNAKFAETHQVVLDHAQLSAVGREVLDSCAALVAAATS</sequence>
<evidence type="ECO:0008006" key="3">
    <source>
        <dbReference type="Google" id="ProtNLM"/>
    </source>
</evidence>
<gene>
    <name evidence="1" type="ORF">HGA15_07135</name>
</gene>
<dbReference type="InterPro" id="IPR026337">
    <property type="entry name" value="AKG_HExxH"/>
</dbReference>
<evidence type="ECO:0000313" key="2">
    <source>
        <dbReference type="Proteomes" id="UP000570678"/>
    </source>
</evidence>
<dbReference type="AlphaFoldDB" id="A0A846Y8P7"/>
<protein>
    <recommendedName>
        <fullName evidence="3">HEXXH motif-containing protein</fullName>
    </recommendedName>
</protein>
<dbReference type="RefSeq" id="WP_062972196.1">
    <property type="nucleotide sequence ID" value="NZ_JAAXOT010000003.1"/>
</dbReference>
<organism evidence="1 2">
    <name type="scientific">Nocardia flavorosea</name>
    <dbReference type="NCBI Taxonomy" id="53429"/>
    <lineage>
        <taxon>Bacteria</taxon>
        <taxon>Bacillati</taxon>
        <taxon>Actinomycetota</taxon>
        <taxon>Actinomycetes</taxon>
        <taxon>Mycobacteriales</taxon>
        <taxon>Nocardiaceae</taxon>
        <taxon>Nocardia</taxon>
    </lineage>
</organism>
<accession>A0A846Y8P7</accession>
<name>A0A846Y8P7_9NOCA</name>
<dbReference type="EMBL" id="JAAXOT010000003">
    <property type="protein sequence ID" value="NKY55936.1"/>
    <property type="molecule type" value="Genomic_DNA"/>
</dbReference>
<reference evidence="1 2" key="1">
    <citation type="submission" date="2020-04" db="EMBL/GenBank/DDBJ databases">
        <title>MicrobeNet Type strains.</title>
        <authorList>
            <person name="Nicholson A.C."/>
        </authorList>
    </citation>
    <scope>NUCLEOTIDE SEQUENCE [LARGE SCALE GENOMIC DNA]</scope>
    <source>
        <strain evidence="1 2">JCM 3332</strain>
    </source>
</reference>